<dbReference type="InterPro" id="IPR051400">
    <property type="entry name" value="HAD-like_hydrolase"/>
</dbReference>
<keyword evidence="3" id="KW-0479">Metal-binding</keyword>
<dbReference type="Pfam" id="PF13419">
    <property type="entry name" value="HAD_2"/>
    <property type="match status" value="1"/>
</dbReference>
<keyword evidence="5" id="KW-0460">Magnesium</keyword>
<dbReference type="InterPro" id="IPR041492">
    <property type="entry name" value="HAD_2"/>
</dbReference>
<name>A0A5B9DES0_9ARCH</name>
<accession>A0A5B9DES0</accession>
<sequence>MRDFFCFDLGETLINFNKPNKKWHSSLIGEVLPDMFMTLNKISQGFKDICTVEEFSTIGYKIISTNRKLSMIKRLSLILDNYNIPIKMDLINLLLADFYHNLISTATLYPESIKILKKLQNKGYVLGLWSNTPWESPGFMFEKIMKHFEIRRYFSVVLFSGDYGIRKPDPLTFDLVLKKAQVDKSRMIYIGNAEVDIKTGSNFGIPTIWVNRDQKKLSENVPTPEFIIKDLEGIFDLLPIS</sequence>
<keyword evidence="7" id="KW-1185">Reference proteome</keyword>
<protein>
    <submittedName>
        <fullName evidence="6">HAD family hydrolase</fullName>
        <ecNumber evidence="6">3.1.3.-</ecNumber>
    </submittedName>
</protein>
<dbReference type="PANTHER" id="PTHR46470:SF2">
    <property type="entry name" value="GLYCERALDEHYDE 3-PHOSPHATE PHOSPHATASE"/>
    <property type="match status" value="1"/>
</dbReference>
<dbReference type="SFLD" id="SFLDG01129">
    <property type="entry name" value="C1.5:_HAD__Beta-PGM__Phosphata"/>
    <property type="match status" value="1"/>
</dbReference>
<dbReference type="GeneID" id="41331422"/>
<dbReference type="InterPro" id="IPR036412">
    <property type="entry name" value="HAD-like_sf"/>
</dbReference>
<dbReference type="EC" id="3.1.3.-" evidence="6"/>
<dbReference type="InterPro" id="IPR006439">
    <property type="entry name" value="HAD-SF_hydro_IA"/>
</dbReference>
<dbReference type="SFLD" id="SFLDS00003">
    <property type="entry name" value="Haloacid_Dehalogenase"/>
    <property type="match status" value="1"/>
</dbReference>
<dbReference type="Proteomes" id="UP000321408">
    <property type="component" value="Chromosome"/>
</dbReference>
<dbReference type="PRINTS" id="PR00413">
    <property type="entry name" value="HADHALOGNASE"/>
</dbReference>
<gene>
    <name evidence="6" type="ORF">DSAG12_03451</name>
</gene>
<dbReference type="NCBIfam" id="TIGR01549">
    <property type="entry name" value="HAD-SF-IA-v1"/>
    <property type="match status" value="1"/>
</dbReference>
<evidence type="ECO:0000256" key="5">
    <source>
        <dbReference type="ARBA" id="ARBA00022842"/>
    </source>
</evidence>
<reference evidence="6 7" key="1">
    <citation type="journal article" date="2020" name="Nature">
        <title>Isolation of an archaeon at the prokaryote-eukaryote interface.</title>
        <authorList>
            <person name="Imachi H."/>
            <person name="Nobu M.K."/>
            <person name="Nakahara N."/>
            <person name="Morono Y."/>
            <person name="Ogawara M."/>
            <person name="Takaki Y."/>
            <person name="Takano Y."/>
            <person name="Uematsu K."/>
            <person name="Ikuta T."/>
            <person name="Ito M."/>
            <person name="Matsui Y."/>
            <person name="Miyazaki M."/>
            <person name="Murata K."/>
            <person name="Saito Y."/>
            <person name="Sakai S."/>
            <person name="Song C."/>
            <person name="Tasumi E."/>
            <person name="Yamanaka Y."/>
            <person name="Yamaguchi T."/>
            <person name="Kamagata Y."/>
            <person name="Tamaki H."/>
            <person name="Takai K."/>
        </authorList>
    </citation>
    <scope>NUCLEOTIDE SEQUENCE [LARGE SCALE GENOMIC DNA]</scope>
    <source>
        <strain evidence="6 7">MK-D1</strain>
    </source>
</reference>
<evidence type="ECO:0000256" key="3">
    <source>
        <dbReference type="ARBA" id="ARBA00022723"/>
    </source>
</evidence>
<dbReference type="RefSeq" id="WP_147664503.1">
    <property type="nucleotide sequence ID" value="NZ_CP042905.2"/>
</dbReference>
<evidence type="ECO:0000313" key="6">
    <source>
        <dbReference type="EMBL" id="QEE17614.1"/>
    </source>
</evidence>
<proteinExistence type="inferred from homology"/>
<comment type="cofactor">
    <cofactor evidence="1">
        <name>Mg(2+)</name>
        <dbReference type="ChEBI" id="CHEBI:18420"/>
    </cofactor>
</comment>
<keyword evidence="4 6" id="KW-0378">Hydrolase</keyword>
<dbReference type="SUPFAM" id="SSF56784">
    <property type="entry name" value="HAD-like"/>
    <property type="match status" value="1"/>
</dbReference>
<dbReference type="KEGG" id="psyt:DSAG12_03451"/>
<dbReference type="GO" id="GO:0016791">
    <property type="term" value="F:phosphatase activity"/>
    <property type="evidence" value="ECO:0007669"/>
    <property type="project" value="TreeGrafter"/>
</dbReference>
<dbReference type="InterPro" id="IPR023214">
    <property type="entry name" value="HAD_sf"/>
</dbReference>
<evidence type="ECO:0000256" key="2">
    <source>
        <dbReference type="ARBA" id="ARBA00007958"/>
    </source>
</evidence>
<organism evidence="6 7">
    <name type="scientific">Promethearchaeum syntrophicum</name>
    <dbReference type="NCBI Taxonomy" id="2594042"/>
    <lineage>
        <taxon>Archaea</taxon>
        <taxon>Promethearchaeati</taxon>
        <taxon>Promethearchaeota</taxon>
        <taxon>Promethearchaeia</taxon>
        <taxon>Promethearchaeales</taxon>
        <taxon>Promethearchaeaceae</taxon>
        <taxon>Promethearchaeum</taxon>
    </lineage>
</organism>
<evidence type="ECO:0000256" key="4">
    <source>
        <dbReference type="ARBA" id="ARBA00022801"/>
    </source>
</evidence>
<dbReference type="GO" id="GO:0046872">
    <property type="term" value="F:metal ion binding"/>
    <property type="evidence" value="ECO:0007669"/>
    <property type="project" value="UniProtKB-KW"/>
</dbReference>
<comment type="similarity">
    <text evidence="2">Belongs to the HAD-like hydrolase superfamily.</text>
</comment>
<dbReference type="EMBL" id="CP042905">
    <property type="protein sequence ID" value="QEE17614.1"/>
    <property type="molecule type" value="Genomic_DNA"/>
</dbReference>
<dbReference type="PANTHER" id="PTHR46470">
    <property type="entry name" value="N-ACYLNEURAMINATE-9-PHOSPHATASE"/>
    <property type="match status" value="1"/>
</dbReference>
<dbReference type="Gene3D" id="3.40.50.1000">
    <property type="entry name" value="HAD superfamily/HAD-like"/>
    <property type="match status" value="1"/>
</dbReference>
<dbReference type="AlphaFoldDB" id="A0A5B9DES0"/>
<reference evidence="6 7" key="2">
    <citation type="journal article" date="2024" name="Int. J. Syst. Evol. Microbiol.">
        <title>Promethearchaeum syntrophicum gen. nov., sp. nov., an anaerobic, obligately syntrophic archaeon, the first isolate of the lineage 'Asgard' archaea, and proposal of the new archaeal phylum Promethearchaeota phyl. nov. and kingdom Promethearchaeati regn. nov.</title>
        <authorList>
            <person name="Imachi H."/>
            <person name="Nobu M.K."/>
            <person name="Kato S."/>
            <person name="Takaki Y."/>
            <person name="Miyazaki M."/>
            <person name="Miyata M."/>
            <person name="Ogawara M."/>
            <person name="Saito Y."/>
            <person name="Sakai S."/>
            <person name="Tahara Y.O."/>
            <person name="Takano Y."/>
            <person name="Tasumi E."/>
            <person name="Uematsu K."/>
            <person name="Yoshimura T."/>
            <person name="Itoh T."/>
            <person name="Ohkuma M."/>
            <person name="Takai K."/>
        </authorList>
    </citation>
    <scope>NUCLEOTIDE SEQUENCE [LARGE SCALE GENOMIC DNA]</scope>
    <source>
        <strain evidence="6 7">MK-D1</strain>
    </source>
</reference>
<dbReference type="GO" id="GO:0044281">
    <property type="term" value="P:small molecule metabolic process"/>
    <property type="evidence" value="ECO:0007669"/>
    <property type="project" value="UniProtKB-ARBA"/>
</dbReference>
<evidence type="ECO:0000313" key="7">
    <source>
        <dbReference type="Proteomes" id="UP000321408"/>
    </source>
</evidence>
<dbReference type="Gene3D" id="1.10.150.520">
    <property type="match status" value="1"/>
</dbReference>
<dbReference type="OrthoDB" id="27736at2157"/>
<evidence type="ECO:0000256" key="1">
    <source>
        <dbReference type="ARBA" id="ARBA00001946"/>
    </source>
</evidence>